<dbReference type="Proteomes" id="UP000633205">
    <property type="component" value="Unassembled WGS sequence"/>
</dbReference>
<dbReference type="PANTHER" id="PTHR42981">
    <property type="entry name" value="PYRUVATE DEHYDROGENASE [UBIQUINONE]"/>
    <property type="match status" value="1"/>
</dbReference>
<dbReference type="GO" id="GO:0003824">
    <property type="term" value="F:catalytic activity"/>
    <property type="evidence" value="ECO:0007669"/>
    <property type="project" value="InterPro"/>
</dbReference>
<dbReference type="InterPro" id="IPR011766">
    <property type="entry name" value="TPP_enzyme_TPP-bd"/>
</dbReference>
<feature type="domain" description="Thiamine pyrophosphate enzyme TPP-binding" evidence="1">
    <location>
        <begin position="11"/>
        <end position="136"/>
    </location>
</feature>
<name>A0A916YFM7_9MICO</name>
<dbReference type="EMBL" id="BMHO01000001">
    <property type="protein sequence ID" value="GGD42750.1"/>
    <property type="molecule type" value="Genomic_DNA"/>
</dbReference>
<sequence length="188" mass="20624">MRTSRARSRAWGGGVPYGLSAKESASERPVAVVAGDGAMLMLGNSDLVTVAERWRNWQDPRFVVLVLHNHDLAEVTWEQRETEAQPRFAASEDVPRFDFAGYAELLGLRGIRIRSPEEIDPALEEAFASDRPVVVEAITDPDMPLLPPFPHGQAKLDAMRTGLEAEGDAGAHGLRLLDLYAQIEDAHG</sequence>
<dbReference type="InterPro" id="IPR047211">
    <property type="entry name" value="POXB-like"/>
</dbReference>
<keyword evidence="3" id="KW-1185">Reference proteome</keyword>
<dbReference type="Pfam" id="PF02775">
    <property type="entry name" value="TPP_enzyme_C"/>
    <property type="match status" value="1"/>
</dbReference>
<organism evidence="2 3">
    <name type="scientific">Microbacterium faecale</name>
    <dbReference type="NCBI Taxonomy" id="1804630"/>
    <lineage>
        <taxon>Bacteria</taxon>
        <taxon>Bacillati</taxon>
        <taxon>Actinomycetota</taxon>
        <taxon>Actinomycetes</taxon>
        <taxon>Micrococcales</taxon>
        <taxon>Microbacteriaceae</taxon>
        <taxon>Microbacterium</taxon>
    </lineage>
</organism>
<protein>
    <recommendedName>
        <fullName evidence="1">Thiamine pyrophosphate enzyme TPP-binding domain-containing protein</fullName>
    </recommendedName>
</protein>
<proteinExistence type="predicted"/>
<evidence type="ECO:0000259" key="1">
    <source>
        <dbReference type="Pfam" id="PF02775"/>
    </source>
</evidence>
<reference evidence="2" key="1">
    <citation type="journal article" date="2014" name="Int. J. Syst. Evol. Microbiol.">
        <title>Complete genome sequence of Corynebacterium casei LMG S-19264T (=DSM 44701T), isolated from a smear-ripened cheese.</title>
        <authorList>
            <consortium name="US DOE Joint Genome Institute (JGI-PGF)"/>
            <person name="Walter F."/>
            <person name="Albersmeier A."/>
            <person name="Kalinowski J."/>
            <person name="Ruckert C."/>
        </authorList>
    </citation>
    <scope>NUCLEOTIDE SEQUENCE</scope>
    <source>
        <strain evidence="2">CGMCC 1.15152</strain>
    </source>
</reference>
<evidence type="ECO:0000313" key="3">
    <source>
        <dbReference type="Proteomes" id="UP000633205"/>
    </source>
</evidence>
<comment type="caution">
    <text evidence="2">The sequence shown here is derived from an EMBL/GenBank/DDBJ whole genome shotgun (WGS) entry which is preliminary data.</text>
</comment>
<dbReference type="InterPro" id="IPR029061">
    <property type="entry name" value="THDP-binding"/>
</dbReference>
<accession>A0A916YFM7</accession>
<dbReference type="GO" id="GO:0030976">
    <property type="term" value="F:thiamine pyrophosphate binding"/>
    <property type="evidence" value="ECO:0007669"/>
    <property type="project" value="InterPro"/>
</dbReference>
<dbReference type="AlphaFoldDB" id="A0A916YFM7"/>
<dbReference type="GO" id="GO:0000287">
    <property type="term" value="F:magnesium ion binding"/>
    <property type="evidence" value="ECO:0007669"/>
    <property type="project" value="UniProtKB-ARBA"/>
</dbReference>
<reference evidence="2" key="2">
    <citation type="submission" date="2020-09" db="EMBL/GenBank/DDBJ databases">
        <authorList>
            <person name="Sun Q."/>
            <person name="Zhou Y."/>
        </authorList>
    </citation>
    <scope>NUCLEOTIDE SEQUENCE</scope>
    <source>
        <strain evidence="2">CGMCC 1.15152</strain>
    </source>
</reference>
<gene>
    <name evidence="2" type="ORF">GCM10010915_24800</name>
</gene>
<dbReference type="Gene3D" id="3.40.50.970">
    <property type="match status" value="1"/>
</dbReference>
<dbReference type="SUPFAM" id="SSF52518">
    <property type="entry name" value="Thiamin diphosphate-binding fold (THDP-binding)"/>
    <property type="match status" value="1"/>
</dbReference>
<dbReference type="PANTHER" id="PTHR42981:SF2">
    <property type="entry name" value="PYRUVATE DEHYDROGENASE [UBIQUINONE]"/>
    <property type="match status" value="1"/>
</dbReference>
<dbReference type="RefSeq" id="WP_229731143.1">
    <property type="nucleotide sequence ID" value="NZ_BMHO01000001.1"/>
</dbReference>
<evidence type="ECO:0000313" key="2">
    <source>
        <dbReference type="EMBL" id="GGD42750.1"/>
    </source>
</evidence>